<evidence type="ECO:0000313" key="8">
    <source>
        <dbReference type="EMBL" id="SEU17677.1"/>
    </source>
</evidence>
<sequence>MSVRKFVIVDGSSLLSTCYYAVLPREILFAKTDEEKMRHHDKILHAADGTYTNGIFGVLKAVASLVKRQQPDHVAFVFDKTRDTFRRELYPDYKGTRTSTPEPLKQQFVLLEQILADVGFKVLYSDRYEADDYAGSLVMKFRDQIPMVVMTKDHDYLQLVDDEHNVRAWMVQARQEKADELYEKYYAPYGLDKKSINLPEKTFEFTAEHVFAEEGVRPCQITDLKGIQGDSSDNIPGVKGVASAAPLLLNEYGTVEAVYAAVREAERDKKALKELQDFWKQNLGISRSPYKALTKTGEQGELCGEAAALLSKELATIKTDIELDYTLDDFKLSHYDEGKLRAWCKKLDIKEASVFGAEGK</sequence>
<keyword evidence="6" id="KW-0175">Coiled coil</keyword>
<dbReference type="InterPro" id="IPR036279">
    <property type="entry name" value="5-3_exonuclease_C_sf"/>
</dbReference>
<accession>A0A1I0K221</accession>
<dbReference type="Pfam" id="PF02739">
    <property type="entry name" value="5_3_exonuc_N"/>
    <property type="match status" value="1"/>
</dbReference>
<dbReference type="SMART" id="SM00279">
    <property type="entry name" value="HhH2"/>
    <property type="match status" value="1"/>
</dbReference>
<dbReference type="SUPFAM" id="SSF47807">
    <property type="entry name" value="5' to 3' exonuclease, C-terminal subdomain"/>
    <property type="match status" value="1"/>
</dbReference>
<gene>
    <name evidence="8" type="ORF">SAMN05216313_14327</name>
</gene>
<dbReference type="InterPro" id="IPR008918">
    <property type="entry name" value="HhH2"/>
</dbReference>
<dbReference type="Proteomes" id="UP000198508">
    <property type="component" value="Unassembled WGS sequence"/>
</dbReference>
<dbReference type="Gene3D" id="1.10.150.20">
    <property type="entry name" value="5' to 3' exonuclease, C-terminal subdomain"/>
    <property type="match status" value="1"/>
</dbReference>
<dbReference type="InterPro" id="IPR029060">
    <property type="entry name" value="PIN-like_dom_sf"/>
</dbReference>
<dbReference type="SMART" id="SM00475">
    <property type="entry name" value="53EXOc"/>
    <property type="match status" value="1"/>
</dbReference>
<evidence type="ECO:0000259" key="7">
    <source>
        <dbReference type="SMART" id="SM00475"/>
    </source>
</evidence>
<organism evidence="8 9">
    <name type="scientific">Enterocloster lavalensis</name>
    <dbReference type="NCBI Taxonomy" id="460384"/>
    <lineage>
        <taxon>Bacteria</taxon>
        <taxon>Bacillati</taxon>
        <taxon>Bacillota</taxon>
        <taxon>Clostridia</taxon>
        <taxon>Lachnospirales</taxon>
        <taxon>Lachnospiraceae</taxon>
        <taxon>Enterocloster</taxon>
    </lineage>
</organism>
<protein>
    <recommendedName>
        <fullName evidence="5">5'-3' exonuclease</fullName>
    </recommendedName>
</protein>
<evidence type="ECO:0000256" key="5">
    <source>
        <dbReference type="ARBA" id="ARBA00050026"/>
    </source>
</evidence>
<comment type="function">
    <text evidence="4">5'-3' exonuclease acting preferentially on double-stranded DNA.</text>
</comment>
<dbReference type="InterPro" id="IPR038969">
    <property type="entry name" value="FEN"/>
</dbReference>
<dbReference type="CDD" id="cd09859">
    <property type="entry name" value="PIN_53EXO"/>
    <property type="match status" value="1"/>
</dbReference>
<dbReference type="Pfam" id="PF01367">
    <property type="entry name" value="5_3_exonuc"/>
    <property type="match status" value="1"/>
</dbReference>
<dbReference type="RefSeq" id="WP_092370940.1">
    <property type="nucleotide sequence ID" value="NZ_FOIM01000043.1"/>
</dbReference>
<dbReference type="PANTHER" id="PTHR42646:SF2">
    <property type="entry name" value="5'-3' EXONUCLEASE FAMILY PROTEIN"/>
    <property type="match status" value="1"/>
</dbReference>
<keyword evidence="3" id="KW-0238">DNA-binding</keyword>
<dbReference type="STRING" id="460384.SAMN05216313_14327"/>
<evidence type="ECO:0000313" key="9">
    <source>
        <dbReference type="Proteomes" id="UP000198508"/>
    </source>
</evidence>
<dbReference type="Gene3D" id="3.40.50.1010">
    <property type="entry name" value="5'-nuclease"/>
    <property type="match status" value="1"/>
</dbReference>
<keyword evidence="9" id="KW-1185">Reference proteome</keyword>
<dbReference type="CDD" id="cd09898">
    <property type="entry name" value="H3TH_53EXO"/>
    <property type="match status" value="1"/>
</dbReference>
<dbReference type="InterPro" id="IPR020045">
    <property type="entry name" value="DNA_polI_H3TH"/>
</dbReference>
<feature type="coiled-coil region" evidence="6">
    <location>
        <begin position="255"/>
        <end position="282"/>
    </location>
</feature>
<dbReference type="GO" id="GO:0033567">
    <property type="term" value="P:DNA replication, Okazaki fragment processing"/>
    <property type="evidence" value="ECO:0007669"/>
    <property type="project" value="InterPro"/>
</dbReference>
<reference evidence="9" key="1">
    <citation type="submission" date="2016-10" db="EMBL/GenBank/DDBJ databases">
        <authorList>
            <person name="Varghese N."/>
            <person name="Submissions S."/>
        </authorList>
    </citation>
    <scope>NUCLEOTIDE SEQUENCE [LARGE SCALE GENOMIC DNA]</scope>
    <source>
        <strain evidence="9">NLAE-zl-G277</strain>
    </source>
</reference>
<keyword evidence="2" id="KW-0378">Hydrolase</keyword>
<dbReference type="InterPro" id="IPR020046">
    <property type="entry name" value="5-3_exonucl_a-hlix_arch_N"/>
</dbReference>
<dbReference type="EMBL" id="FOIM01000043">
    <property type="protein sequence ID" value="SEU17677.1"/>
    <property type="molecule type" value="Genomic_DNA"/>
</dbReference>
<evidence type="ECO:0000256" key="3">
    <source>
        <dbReference type="ARBA" id="ARBA00023125"/>
    </source>
</evidence>
<dbReference type="SUPFAM" id="SSF88723">
    <property type="entry name" value="PIN domain-like"/>
    <property type="match status" value="1"/>
</dbReference>
<dbReference type="InterPro" id="IPR002421">
    <property type="entry name" value="5-3_exonuclease"/>
</dbReference>
<evidence type="ECO:0000256" key="6">
    <source>
        <dbReference type="SAM" id="Coils"/>
    </source>
</evidence>
<dbReference type="AlphaFoldDB" id="A0A1I0K221"/>
<dbReference type="GO" id="GO:0008409">
    <property type="term" value="F:5'-3' exonuclease activity"/>
    <property type="evidence" value="ECO:0007669"/>
    <property type="project" value="InterPro"/>
</dbReference>
<name>A0A1I0K221_9FIRM</name>
<dbReference type="GO" id="GO:0017108">
    <property type="term" value="F:5'-flap endonuclease activity"/>
    <property type="evidence" value="ECO:0007669"/>
    <property type="project" value="InterPro"/>
</dbReference>
<evidence type="ECO:0000256" key="1">
    <source>
        <dbReference type="ARBA" id="ARBA00022722"/>
    </source>
</evidence>
<keyword evidence="1" id="KW-0540">Nuclease</keyword>
<evidence type="ECO:0000256" key="2">
    <source>
        <dbReference type="ARBA" id="ARBA00022801"/>
    </source>
</evidence>
<dbReference type="GO" id="GO:0003677">
    <property type="term" value="F:DNA binding"/>
    <property type="evidence" value="ECO:0007669"/>
    <property type="project" value="UniProtKB-KW"/>
</dbReference>
<dbReference type="PANTHER" id="PTHR42646">
    <property type="entry name" value="FLAP ENDONUCLEASE XNI"/>
    <property type="match status" value="1"/>
</dbReference>
<feature type="domain" description="5'-3' exonuclease" evidence="7">
    <location>
        <begin position="4"/>
        <end position="333"/>
    </location>
</feature>
<proteinExistence type="predicted"/>
<evidence type="ECO:0000256" key="4">
    <source>
        <dbReference type="ARBA" id="ARBA00049957"/>
    </source>
</evidence>